<dbReference type="GO" id="GO:0003677">
    <property type="term" value="F:DNA binding"/>
    <property type="evidence" value="ECO:0007669"/>
    <property type="project" value="UniProtKB-KW"/>
</dbReference>
<evidence type="ECO:0000259" key="5">
    <source>
        <dbReference type="PROSITE" id="PS51078"/>
    </source>
</evidence>
<feature type="domain" description="HTH iclR-type" evidence="4">
    <location>
        <begin position="12"/>
        <end position="73"/>
    </location>
</feature>
<keyword evidence="3" id="KW-0804">Transcription</keyword>
<dbReference type="PANTHER" id="PTHR30136">
    <property type="entry name" value="HELIX-TURN-HELIX TRANSCRIPTIONAL REGULATOR, ICLR FAMILY"/>
    <property type="match status" value="1"/>
</dbReference>
<dbReference type="EMBL" id="CP027665">
    <property type="protein sequence ID" value="AVO38650.1"/>
    <property type="molecule type" value="Genomic_DNA"/>
</dbReference>
<keyword evidence="1" id="KW-0805">Transcription regulation</keyword>
<protein>
    <submittedName>
        <fullName evidence="6">IclR family transcriptional regulator</fullName>
    </submittedName>
</protein>
<evidence type="ECO:0000256" key="3">
    <source>
        <dbReference type="ARBA" id="ARBA00023163"/>
    </source>
</evidence>
<reference evidence="7" key="1">
    <citation type="submission" date="2018-03" db="EMBL/GenBank/DDBJ databases">
        <title>Genomic analysis of the strain SH-1 isolated from shrimp intestine.</title>
        <authorList>
            <person name="Kim Y.-S."/>
            <person name="Kim S.-E."/>
            <person name="Kim K.-H."/>
        </authorList>
    </citation>
    <scope>NUCLEOTIDE SEQUENCE [LARGE SCALE GENOMIC DNA]</scope>
    <source>
        <strain evidence="7">SH-1</strain>
    </source>
</reference>
<dbReference type="SMART" id="SM00346">
    <property type="entry name" value="HTH_ICLR"/>
    <property type="match status" value="1"/>
</dbReference>
<dbReference type="SUPFAM" id="SSF46785">
    <property type="entry name" value="Winged helix' DNA-binding domain"/>
    <property type="match status" value="1"/>
</dbReference>
<dbReference type="Gene3D" id="1.10.10.10">
    <property type="entry name" value="Winged helix-like DNA-binding domain superfamily/Winged helix DNA-binding domain"/>
    <property type="match status" value="1"/>
</dbReference>
<dbReference type="InterPro" id="IPR036390">
    <property type="entry name" value="WH_DNA-bd_sf"/>
</dbReference>
<dbReference type="SUPFAM" id="SSF55781">
    <property type="entry name" value="GAF domain-like"/>
    <property type="match status" value="1"/>
</dbReference>
<accession>A0A2S0MRZ3</accession>
<dbReference type="RefSeq" id="WP_106472961.1">
    <property type="nucleotide sequence ID" value="NZ_CP027665.1"/>
</dbReference>
<dbReference type="Proteomes" id="UP000237655">
    <property type="component" value="Chromosome"/>
</dbReference>
<dbReference type="InterPro" id="IPR014757">
    <property type="entry name" value="Tscrpt_reg_IclR_C"/>
</dbReference>
<dbReference type="PROSITE" id="PS51078">
    <property type="entry name" value="ICLR_ED"/>
    <property type="match status" value="1"/>
</dbReference>
<sequence>MAERSKKEPKVDSTLSKGLSVLENLARARRAKGVTELARELGLTKSNTFRLLQSLCRLGYVRQETGGGYAATLKMWQVSRASVDTLNLREFAAPEMAYLASETGETIYLAVPEQLSVVYIDKIDSRKPIRTWNPIGGAAPIHCVGTGKAILAADYDRLRDKLVEPLPSHTDRTLTTLNALDADIERSRARGYALDRGEFRDRIYSFGAAILLPDGEPVGALGISVPNVNLPDGGEDRFGALLAHAAEAVSRKLNRA</sequence>
<evidence type="ECO:0000259" key="4">
    <source>
        <dbReference type="PROSITE" id="PS51077"/>
    </source>
</evidence>
<dbReference type="InterPro" id="IPR029016">
    <property type="entry name" value="GAF-like_dom_sf"/>
</dbReference>
<evidence type="ECO:0000256" key="1">
    <source>
        <dbReference type="ARBA" id="ARBA00023015"/>
    </source>
</evidence>
<dbReference type="GO" id="GO:0003700">
    <property type="term" value="F:DNA-binding transcription factor activity"/>
    <property type="evidence" value="ECO:0007669"/>
    <property type="project" value="TreeGrafter"/>
</dbReference>
<dbReference type="KEGG" id="thas:C6Y53_13745"/>
<organism evidence="6 7">
    <name type="scientific">Pukyongiella litopenaei</name>
    <dbReference type="NCBI Taxonomy" id="2605946"/>
    <lineage>
        <taxon>Bacteria</taxon>
        <taxon>Pseudomonadati</taxon>
        <taxon>Pseudomonadota</taxon>
        <taxon>Alphaproteobacteria</taxon>
        <taxon>Rhodobacterales</taxon>
        <taxon>Paracoccaceae</taxon>
        <taxon>Pukyongiella</taxon>
    </lineage>
</organism>
<keyword evidence="7" id="KW-1185">Reference proteome</keyword>
<dbReference type="Gene3D" id="3.30.450.40">
    <property type="match status" value="1"/>
</dbReference>
<dbReference type="PROSITE" id="PS51077">
    <property type="entry name" value="HTH_ICLR"/>
    <property type="match status" value="1"/>
</dbReference>
<dbReference type="InterPro" id="IPR005471">
    <property type="entry name" value="Tscrpt_reg_IclR_N"/>
</dbReference>
<evidence type="ECO:0000313" key="7">
    <source>
        <dbReference type="Proteomes" id="UP000237655"/>
    </source>
</evidence>
<dbReference type="InterPro" id="IPR050707">
    <property type="entry name" value="HTH_MetabolicPath_Reg"/>
</dbReference>
<name>A0A2S0MRZ3_9RHOB</name>
<dbReference type="GO" id="GO:0045892">
    <property type="term" value="P:negative regulation of DNA-templated transcription"/>
    <property type="evidence" value="ECO:0007669"/>
    <property type="project" value="TreeGrafter"/>
</dbReference>
<feature type="domain" description="IclR-ED" evidence="5">
    <location>
        <begin position="74"/>
        <end position="255"/>
    </location>
</feature>
<dbReference type="AlphaFoldDB" id="A0A2S0MRZ3"/>
<evidence type="ECO:0000313" key="6">
    <source>
        <dbReference type="EMBL" id="AVO38650.1"/>
    </source>
</evidence>
<gene>
    <name evidence="6" type="ORF">C6Y53_13745</name>
</gene>
<proteinExistence type="predicted"/>
<keyword evidence="2" id="KW-0238">DNA-binding</keyword>
<dbReference type="InterPro" id="IPR036388">
    <property type="entry name" value="WH-like_DNA-bd_sf"/>
</dbReference>
<evidence type="ECO:0000256" key="2">
    <source>
        <dbReference type="ARBA" id="ARBA00023125"/>
    </source>
</evidence>
<dbReference type="Pfam" id="PF09339">
    <property type="entry name" value="HTH_IclR"/>
    <property type="match status" value="1"/>
</dbReference>
<dbReference type="Pfam" id="PF01614">
    <property type="entry name" value="IclR_C"/>
    <property type="match status" value="1"/>
</dbReference>
<dbReference type="PANTHER" id="PTHR30136:SF24">
    <property type="entry name" value="HTH-TYPE TRANSCRIPTIONAL REPRESSOR ALLR"/>
    <property type="match status" value="1"/>
</dbReference>